<evidence type="ECO:0000259" key="1">
    <source>
        <dbReference type="Pfam" id="PF16092"/>
    </source>
</evidence>
<dbReference type="PANTHER" id="PTHR21178:SF8">
    <property type="entry name" value="CILIA- AND FLAGELLA-ASSOCIATED PROTEIN 61"/>
    <property type="match status" value="1"/>
</dbReference>
<dbReference type="Pfam" id="PF16092">
    <property type="entry name" value="CFAP61_N"/>
    <property type="match status" value="1"/>
</dbReference>
<reference evidence="2 3" key="1">
    <citation type="journal article" date="2013" name="Curr. Biol.">
        <title>Shared signatures of parasitism and phylogenomics unite Cryptomycota and microsporidia.</title>
        <authorList>
            <person name="James T.Y."/>
            <person name="Pelin A."/>
            <person name="Bonen L."/>
            <person name="Ahrendt S."/>
            <person name="Sain D."/>
            <person name="Corradi N."/>
            <person name="Stajich J.E."/>
        </authorList>
    </citation>
    <scope>NUCLEOTIDE SEQUENCE [LARGE SCALE GENOMIC DNA]</scope>
    <source>
        <strain evidence="2 3">CSF55</strain>
    </source>
</reference>
<proteinExistence type="predicted"/>
<organism evidence="2 3">
    <name type="scientific">Rozella allomycis (strain CSF55)</name>
    <dbReference type="NCBI Taxonomy" id="988480"/>
    <lineage>
        <taxon>Eukaryota</taxon>
        <taxon>Fungi</taxon>
        <taxon>Fungi incertae sedis</taxon>
        <taxon>Cryptomycota</taxon>
        <taxon>Cryptomycota incertae sedis</taxon>
        <taxon>Rozella</taxon>
    </lineage>
</organism>
<dbReference type="HOGENOM" id="CLU_427081_0_0_1"/>
<dbReference type="InterPro" id="IPR032151">
    <property type="entry name" value="CFAP61_N"/>
</dbReference>
<dbReference type="Proteomes" id="UP000030755">
    <property type="component" value="Unassembled WGS sequence"/>
</dbReference>
<dbReference type="EMBL" id="KE561209">
    <property type="protein sequence ID" value="EPZ31794.1"/>
    <property type="molecule type" value="Genomic_DNA"/>
</dbReference>
<evidence type="ECO:0000313" key="3">
    <source>
        <dbReference type="Proteomes" id="UP000030755"/>
    </source>
</evidence>
<name>A0A075AP44_ROZAC</name>
<dbReference type="AlphaFoldDB" id="A0A075AP44"/>
<evidence type="ECO:0000313" key="2">
    <source>
        <dbReference type="EMBL" id="EPZ31794.1"/>
    </source>
</evidence>
<gene>
    <name evidence="2" type="ORF">O9G_000273</name>
</gene>
<sequence length="641" mass="72629">MLDSKLQLKSQYFSEYQARDSMNLTVHCCSRSDIMPRLMIRQARVEDCDDIKPLLQSQNLFRDGVDDFNLSQLIENVSGNTRCLVGIVNRKASFVEMNGFGYCIVSIPNECKVLPVFRTFYPVECNGKKSRQNELAFHLSMSNLRSWDGSVAELLLFAFIHGRRPRFEWAAFKSQFVGVRSAADVCTVIKTTLGISEEVVIAIVLDETNTVLTHHETPLHRFMKECPSATLACARQGIVPIFMLAGTNQQELIDLSNVTGTDIFTISLPLLNTSNFIEVTNNLLMKENKSVVICEKMIQAFDLLTGQIRFFSHFLFQIGRQNDAFDIDVFAQRLSDVGNDDLLNQLMTNAYTASMSGFFEQLTEVYKNDDFMTSILPKLVAAQIRKAPALCQGEEFSGDFSINHLQNNGIIMAEYSSGGDITFIRIPFFLLKRYLEGESAVPSVSWLSSFAAFLSPNDNERHVIAVILLKLFFLKSFTSKTTFKISDVFPWVHDNGYRYYFPTSYRYMHLDKHFISCDEIRNLKSHFCAFINAANAPHAESYLQFRAFVEHQPSAIFTSVWCVQSQSSNAAKKLKFSQLVPVISSVSTEKAKINPGPHDLYIYMTDVHSRFQDESEIATGFDIIVDSAKMKDVLDASSHKR</sequence>
<keyword evidence="3" id="KW-1185">Reference proteome</keyword>
<dbReference type="PANTHER" id="PTHR21178">
    <property type="entry name" value="CILIA- AND FLAGELLA-ASSOCIATED PROTEIN 61"/>
    <property type="match status" value="1"/>
</dbReference>
<protein>
    <recommendedName>
        <fullName evidence="1">Cilia- and flagella-associated protein 61 N-terminal domain-containing protein</fullName>
    </recommendedName>
</protein>
<dbReference type="OrthoDB" id="382863at2759"/>
<feature type="domain" description="Cilia- and flagella-associated protein 61 N-terminal" evidence="1">
    <location>
        <begin position="12"/>
        <end position="91"/>
    </location>
</feature>
<dbReference type="InterPro" id="IPR038884">
    <property type="entry name" value="CFAP61"/>
</dbReference>
<accession>A0A075AP44</accession>